<protein>
    <submittedName>
        <fullName evidence="1">Uncharacterized protein</fullName>
    </submittedName>
</protein>
<reference evidence="1" key="1">
    <citation type="submission" date="2020-05" db="EMBL/GenBank/DDBJ databases">
        <title>Large-scale comparative analyses of tick genomes elucidate their genetic diversity and vector capacities.</title>
        <authorList>
            <person name="Jia N."/>
            <person name="Wang J."/>
            <person name="Shi W."/>
            <person name="Du L."/>
            <person name="Sun Y."/>
            <person name="Zhan W."/>
            <person name="Jiang J."/>
            <person name="Wang Q."/>
            <person name="Zhang B."/>
            <person name="Ji P."/>
            <person name="Sakyi L.B."/>
            <person name="Cui X."/>
            <person name="Yuan T."/>
            <person name="Jiang B."/>
            <person name="Yang W."/>
            <person name="Lam T.T.-Y."/>
            <person name="Chang Q."/>
            <person name="Ding S."/>
            <person name="Wang X."/>
            <person name="Zhu J."/>
            <person name="Ruan X."/>
            <person name="Zhao L."/>
            <person name="Wei J."/>
            <person name="Que T."/>
            <person name="Du C."/>
            <person name="Cheng J."/>
            <person name="Dai P."/>
            <person name="Han X."/>
            <person name="Huang E."/>
            <person name="Gao Y."/>
            <person name="Liu J."/>
            <person name="Shao H."/>
            <person name="Ye R."/>
            <person name="Li L."/>
            <person name="Wei W."/>
            <person name="Wang X."/>
            <person name="Wang C."/>
            <person name="Yang T."/>
            <person name="Huo Q."/>
            <person name="Li W."/>
            <person name="Guo W."/>
            <person name="Chen H."/>
            <person name="Zhou L."/>
            <person name="Ni X."/>
            <person name="Tian J."/>
            <person name="Zhou Y."/>
            <person name="Sheng Y."/>
            <person name="Liu T."/>
            <person name="Pan Y."/>
            <person name="Xia L."/>
            <person name="Li J."/>
            <person name="Zhao F."/>
            <person name="Cao W."/>
        </authorList>
    </citation>
    <scope>NUCLEOTIDE SEQUENCE</scope>
    <source>
        <strain evidence="1">Hyas-2018</strain>
    </source>
</reference>
<keyword evidence="2" id="KW-1185">Reference proteome</keyword>
<dbReference type="Proteomes" id="UP000821845">
    <property type="component" value="Chromosome 10"/>
</dbReference>
<sequence>MIRVFVPTYRQVDSPNGRPHVVYCVEVTVSGVCHRLERRYSTFHALHKKVKRMLGSQAPSGFPPKRLRGLNPKLLEQRRAALERYLQDLVRIPALSSHLLSFLEVPTPLSPAASNGSVESDDQEFKPLHQPVLGFPKDPYLGLVKQRLASRHRHARCHDWHLWLRLRRLAIEAALQLRFIPMHASPMVSTPIHLSWARFVAVWCHQYRASATCA</sequence>
<accession>A0ACB7TBQ2</accession>
<comment type="caution">
    <text evidence="1">The sequence shown here is derived from an EMBL/GenBank/DDBJ whole genome shotgun (WGS) entry which is preliminary data.</text>
</comment>
<gene>
    <name evidence="1" type="ORF">HPB50_026088</name>
</gene>
<name>A0ACB7TBQ2_HYAAI</name>
<organism evidence="1 2">
    <name type="scientific">Hyalomma asiaticum</name>
    <name type="common">Tick</name>
    <dbReference type="NCBI Taxonomy" id="266040"/>
    <lineage>
        <taxon>Eukaryota</taxon>
        <taxon>Metazoa</taxon>
        <taxon>Ecdysozoa</taxon>
        <taxon>Arthropoda</taxon>
        <taxon>Chelicerata</taxon>
        <taxon>Arachnida</taxon>
        <taxon>Acari</taxon>
        <taxon>Parasitiformes</taxon>
        <taxon>Ixodida</taxon>
        <taxon>Ixodoidea</taxon>
        <taxon>Ixodidae</taxon>
        <taxon>Hyalomminae</taxon>
        <taxon>Hyalomma</taxon>
    </lineage>
</organism>
<evidence type="ECO:0000313" key="2">
    <source>
        <dbReference type="Proteomes" id="UP000821845"/>
    </source>
</evidence>
<proteinExistence type="predicted"/>
<evidence type="ECO:0000313" key="1">
    <source>
        <dbReference type="EMBL" id="KAH6943737.1"/>
    </source>
</evidence>
<dbReference type="EMBL" id="CM023490">
    <property type="protein sequence ID" value="KAH6943737.1"/>
    <property type="molecule type" value="Genomic_DNA"/>
</dbReference>